<dbReference type="Proteomes" id="UP001596023">
    <property type="component" value="Unassembled WGS sequence"/>
</dbReference>
<dbReference type="RefSeq" id="WP_379997901.1">
    <property type="nucleotide sequence ID" value="NZ_JBHSGN010000090.1"/>
</dbReference>
<evidence type="ECO:0000259" key="2">
    <source>
        <dbReference type="Pfam" id="PF13577"/>
    </source>
</evidence>
<evidence type="ECO:0000313" key="4">
    <source>
        <dbReference type="Proteomes" id="UP001596023"/>
    </source>
</evidence>
<reference evidence="4" key="1">
    <citation type="journal article" date="2019" name="Int. J. Syst. Evol. Microbiol.">
        <title>The Global Catalogue of Microorganisms (GCM) 10K type strain sequencing project: providing services to taxonomists for standard genome sequencing and annotation.</title>
        <authorList>
            <consortium name="The Broad Institute Genomics Platform"/>
            <consortium name="The Broad Institute Genome Sequencing Center for Infectious Disease"/>
            <person name="Wu L."/>
            <person name="Ma J."/>
        </authorList>
    </citation>
    <scope>NUCLEOTIDE SEQUENCE [LARGE SCALE GENOMIC DNA]</scope>
    <source>
        <strain evidence="4">CCUG 66188</strain>
    </source>
</reference>
<feature type="domain" description="SnoaL-like" evidence="2">
    <location>
        <begin position="25"/>
        <end position="151"/>
    </location>
</feature>
<sequence>MKKTVFLVVIAILPLIYSCKPNAVMEDRIQIQDLINAYAHCADNREAQKQAELFTENAVVNVFNGKEKQAVQTLRGRKELAEAFQGLNQYDITTHFNGQSYVEINGDSATGESYCLAHHIKIAEKSLLIMSIRYHDKFVKQNGHWLFAERNLYVDWTDNRELLH</sequence>
<feature type="chain" id="PRO_5045574033" evidence="1">
    <location>
        <begin position="24"/>
        <end position="164"/>
    </location>
</feature>
<dbReference type="Gene3D" id="3.10.450.50">
    <property type="match status" value="1"/>
</dbReference>
<protein>
    <submittedName>
        <fullName evidence="3">Nuclear transport factor 2 family protein</fullName>
    </submittedName>
</protein>
<evidence type="ECO:0000256" key="1">
    <source>
        <dbReference type="SAM" id="SignalP"/>
    </source>
</evidence>
<feature type="signal peptide" evidence="1">
    <location>
        <begin position="1"/>
        <end position="23"/>
    </location>
</feature>
<accession>A0ABV9KYE0</accession>
<name>A0ABV9KYE0_9BACT</name>
<dbReference type="PROSITE" id="PS51257">
    <property type="entry name" value="PROKAR_LIPOPROTEIN"/>
    <property type="match status" value="1"/>
</dbReference>
<comment type="caution">
    <text evidence="3">The sequence shown here is derived from an EMBL/GenBank/DDBJ whole genome shotgun (WGS) entry which is preliminary data.</text>
</comment>
<gene>
    <name evidence="3" type="ORF">ACFO6W_15215</name>
</gene>
<dbReference type="EMBL" id="JBHSGN010000090">
    <property type="protein sequence ID" value="MFC4675050.1"/>
    <property type="molecule type" value="Genomic_DNA"/>
</dbReference>
<dbReference type="SUPFAM" id="SSF54427">
    <property type="entry name" value="NTF2-like"/>
    <property type="match status" value="1"/>
</dbReference>
<evidence type="ECO:0000313" key="3">
    <source>
        <dbReference type="EMBL" id="MFC4675050.1"/>
    </source>
</evidence>
<keyword evidence="4" id="KW-1185">Reference proteome</keyword>
<proteinExistence type="predicted"/>
<keyword evidence="1" id="KW-0732">Signal</keyword>
<dbReference type="InterPro" id="IPR037401">
    <property type="entry name" value="SnoaL-like"/>
</dbReference>
<dbReference type="InterPro" id="IPR032710">
    <property type="entry name" value="NTF2-like_dom_sf"/>
</dbReference>
<dbReference type="Pfam" id="PF13577">
    <property type="entry name" value="SnoaL_4"/>
    <property type="match status" value="1"/>
</dbReference>
<organism evidence="3 4">
    <name type="scientific">Dysgonomonas termitidis</name>
    <dbReference type="NCBI Taxonomy" id="1516126"/>
    <lineage>
        <taxon>Bacteria</taxon>
        <taxon>Pseudomonadati</taxon>
        <taxon>Bacteroidota</taxon>
        <taxon>Bacteroidia</taxon>
        <taxon>Bacteroidales</taxon>
        <taxon>Dysgonomonadaceae</taxon>
        <taxon>Dysgonomonas</taxon>
    </lineage>
</organism>